<reference evidence="2" key="1">
    <citation type="submission" date="2017-03" db="EMBL/GenBank/DDBJ databases">
        <title>Genomes of endolithic fungi from Antarctica.</title>
        <authorList>
            <person name="Coleine C."/>
            <person name="Masonjones S."/>
            <person name="Stajich J.E."/>
        </authorList>
    </citation>
    <scope>NUCLEOTIDE SEQUENCE [LARGE SCALE GENOMIC DNA]</scope>
    <source>
        <strain evidence="2">CCFEE 5527</strain>
    </source>
</reference>
<evidence type="ECO:0000313" key="1">
    <source>
        <dbReference type="EMBL" id="OQO10831.1"/>
    </source>
</evidence>
<sequence length="233" mass="26205">MATFEHITSLLNGVDLSSVPNKHALSIDYPALQLLPEGYQLSLQPPANLAAREAPPLDSRRIGIDPATSASHVINLSVSNRPIPHVGVLDILIGLPEATKAMSCRPGDSKMLAVTFHDEELECEVLRIMLATKFVAEDRVHEYTYEMTMAEWKESIGVFAQPWTLTLDELITRSSDLAYYYVRGNIAWEMSTEAAFAEEGRWVHLWGAKELRAKERADMTVEQVEWLLREVKI</sequence>
<dbReference type="EMBL" id="NAJO01000008">
    <property type="protein sequence ID" value="OQO10831.1"/>
    <property type="molecule type" value="Genomic_DNA"/>
</dbReference>
<dbReference type="Proteomes" id="UP000192596">
    <property type="component" value="Unassembled WGS sequence"/>
</dbReference>
<accession>A0A1V8THW5</accession>
<organism evidence="1 2">
    <name type="scientific">Cryoendolithus antarcticus</name>
    <dbReference type="NCBI Taxonomy" id="1507870"/>
    <lineage>
        <taxon>Eukaryota</taxon>
        <taxon>Fungi</taxon>
        <taxon>Dikarya</taxon>
        <taxon>Ascomycota</taxon>
        <taxon>Pezizomycotina</taxon>
        <taxon>Dothideomycetes</taxon>
        <taxon>Dothideomycetidae</taxon>
        <taxon>Cladosporiales</taxon>
        <taxon>Cladosporiaceae</taxon>
        <taxon>Cryoendolithus</taxon>
    </lineage>
</organism>
<keyword evidence="2" id="KW-1185">Reference proteome</keyword>
<dbReference type="AlphaFoldDB" id="A0A1V8THW5"/>
<name>A0A1V8THW5_9PEZI</name>
<comment type="caution">
    <text evidence="1">The sequence shown here is derived from an EMBL/GenBank/DDBJ whole genome shotgun (WGS) entry which is preliminary data.</text>
</comment>
<protein>
    <submittedName>
        <fullName evidence="1">Uncharacterized protein</fullName>
    </submittedName>
</protein>
<evidence type="ECO:0000313" key="2">
    <source>
        <dbReference type="Proteomes" id="UP000192596"/>
    </source>
</evidence>
<gene>
    <name evidence="1" type="ORF">B0A48_04132</name>
</gene>
<dbReference type="InParanoid" id="A0A1V8THW5"/>
<proteinExistence type="predicted"/>